<geneLocation type="mitochondrion" evidence="1"/>
<comment type="caution">
    <text evidence="1">The sequence shown here is derived from an EMBL/GenBank/DDBJ whole genome shotgun (WGS) entry which is preliminary data.</text>
</comment>
<name>A0A117NH36_PICGL</name>
<reference evidence="1" key="1">
    <citation type="journal article" date="2015" name="Genome Biol. Evol.">
        <title>Organellar Genomes of White Spruce (Picea glauca): Assembly and Annotation.</title>
        <authorList>
            <person name="Jackman S.D."/>
            <person name="Warren R.L."/>
            <person name="Gibb E.A."/>
            <person name="Vandervalk B.P."/>
            <person name="Mohamadi H."/>
            <person name="Chu J."/>
            <person name="Raymond A."/>
            <person name="Pleasance S."/>
            <person name="Coope R."/>
            <person name="Wildung M.R."/>
            <person name="Ritland C.E."/>
            <person name="Bousquet J."/>
            <person name="Jones S.J."/>
            <person name="Bohlmann J."/>
            <person name="Birol I."/>
        </authorList>
    </citation>
    <scope>NUCLEOTIDE SEQUENCE [LARGE SCALE GENOMIC DNA]</scope>
    <source>
        <tissue evidence="1">Flushing bud</tissue>
    </source>
</reference>
<proteinExistence type="predicted"/>
<dbReference type="AlphaFoldDB" id="A0A117NH36"/>
<gene>
    <name evidence="1" type="ORF">ABT39_MTgene5955</name>
</gene>
<protein>
    <submittedName>
        <fullName evidence="1">Uncharacterized protein</fullName>
    </submittedName>
</protein>
<keyword evidence="1" id="KW-0496">Mitochondrion</keyword>
<accession>A0A117NH36</accession>
<dbReference type="EMBL" id="LKAM01000007">
    <property type="protein sequence ID" value="KUM47768.1"/>
    <property type="molecule type" value="Genomic_DNA"/>
</dbReference>
<evidence type="ECO:0000313" key="1">
    <source>
        <dbReference type="EMBL" id="KUM47768.1"/>
    </source>
</evidence>
<organism evidence="1">
    <name type="scientific">Picea glauca</name>
    <name type="common">White spruce</name>
    <name type="synonym">Pinus glauca</name>
    <dbReference type="NCBI Taxonomy" id="3330"/>
    <lineage>
        <taxon>Eukaryota</taxon>
        <taxon>Viridiplantae</taxon>
        <taxon>Streptophyta</taxon>
        <taxon>Embryophyta</taxon>
        <taxon>Tracheophyta</taxon>
        <taxon>Spermatophyta</taxon>
        <taxon>Pinopsida</taxon>
        <taxon>Pinidae</taxon>
        <taxon>Conifers I</taxon>
        <taxon>Pinales</taxon>
        <taxon>Pinaceae</taxon>
        <taxon>Picea</taxon>
    </lineage>
</organism>
<sequence length="89" mass="10103">MVSPSLVAQPGPLGYLLVSTSFQAKMVDQGHLNESTMRLPLFYSHCEQDVEQHWFFYEKTKTGVRRELAMLFAQYNFIPLCAGEPCNGT</sequence>